<evidence type="ECO:0000313" key="2">
    <source>
        <dbReference type="Ensembl" id="ENSMMSP00000028193.1"/>
    </source>
</evidence>
<dbReference type="Ensembl" id="ENSMMST00000031055.1">
    <property type="protein sequence ID" value="ENSMMSP00000028193.1"/>
    <property type="gene ID" value="ENSMMSG00000021132.1"/>
</dbReference>
<reference evidence="2" key="1">
    <citation type="submission" date="2025-08" db="UniProtKB">
        <authorList>
            <consortium name="Ensembl"/>
        </authorList>
    </citation>
    <scope>IDENTIFICATION</scope>
</reference>
<reference evidence="2" key="2">
    <citation type="submission" date="2025-09" db="UniProtKB">
        <authorList>
            <consortium name="Ensembl"/>
        </authorList>
    </citation>
    <scope>IDENTIFICATION</scope>
</reference>
<feature type="compositionally biased region" description="Pro residues" evidence="1">
    <location>
        <begin position="1"/>
        <end position="11"/>
    </location>
</feature>
<organism evidence="2 3">
    <name type="scientific">Moschus moschiferus</name>
    <name type="common">Siberian musk deer</name>
    <name type="synonym">Moschus sibiricus</name>
    <dbReference type="NCBI Taxonomy" id="68415"/>
    <lineage>
        <taxon>Eukaryota</taxon>
        <taxon>Metazoa</taxon>
        <taxon>Chordata</taxon>
        <taxon>Craniata</taxon>
        <taxon>Vertebrata</taxon>
        <taxon>Euteleostomi</taxon>
        <taxon>Mammalia</taxon>
        <taxon>Eutheria</taxon>
        <taxon>Laurasiatheria</taxon>
        <taxon>Artiodactyla</taxon>
        <taxon>Ruminantia</taxon>
        <taxon>Pecora</taxon>
        <taxon>Moschidae</taxon>
        <taxon>Moschus</taxon>
    </lineage>
</organism>
<evidence type="ECO:0000256" key="1">
    <source>
        <dbReference type="SAM" id="MobiDB-lite"/>
    </source>
</evidence>
<feature type="region of interest" description="Disordered" evidence="1">
    <location>
        <begin position="1"/>
        <end position="142"/>
    </location>
</feature>
<feature type="compositionally biased region" description="Polar residues" evidence="1">
    <location>
        <begin position="76"/>
        <end position="86"/>
    </location>
</feature>
<proteinExistence type="predicted"/>
<feature type="compositionally biased region" description="Pro residues" evidence="1">
    <location>
        <begin position="97"/>
        <end position="108"/>
    </location>
</feature>
<sequence length="142" mass="14795">NGLPFPTPGDFPHPGIEPTSPALASGLSTTSRHPQHVPGVPGPDHSWSPHPVLPRHGCLARSPGPLNPDHEGGGDRSQQVPPTSGQAVPRLQDQVPTAPPDPPSPGGPTPSFRCLPSVPGSAQIKLSGKTKKKKKEARTPYH</sequence>
<name>A0A8C6EBP1_MOSMO</name>
<protein>
    <submittedName>
        <fullName evidence="2">Uncharacterized protein</fullName>
    </submittedName>
</protein>
<keyword evidence="3" id="KW-1185">Reference proteome</keyword>
<dbReference type="AlphaFoldDB" id="A0A8C6EBP1"/>
<dbReference type="GeneTree" id="ENSGT00950000186275"/>
<accession>A0A8C6EBP1</accession>
<evidence type="ECO:0000313" key="3">
    <source>
        <dbReference type="Proteomes" id="UP000694544"/>
    </source>
</evidence>
<dbReference type="Proteomes" id="UP000694544">
    <property type="component" value="Unplaced"/>
</dbReference>